<sequence>MIATRRRLLLRVRLPGPDRSHAQFPSARLSDSRVCSARSLSLVRIRPVNRANVSWEPALLNILLTENYALGNDADVARTC</sequence>
<organism evidence="1 2">
    <name type="scientific">Nesidiocoris tenuis</name>
    <dbReference type="NCBI Taxonomy" id="355587"/>
    <lineage>
        <taxon>Eukaryota</taxon>
        <taxon>Metazoa</taxon>
        <taxon>Ecdysozoa</taxon>
        <taxon>Arthropoda</taxon>
        <taxon>Hexapoda</taxon>
        <taxon>Insecta</taxon>
        <taxon>Pterygota</taxon>
        <taxon>Neoptera</taxon>
        <taxon>Paraneoptera</taxon>
        <taxon>Hemiptera</taxon>
        <taxon>Heteroptera</taxon>
        <taxon>Panheteroptera</taxon>
        <taxon>Cimicomorpha</taxon>
        <taxon>Miridae</taxon>
        <taxon>Dicyphina</taxon>
        <taxon>Nesidiocoris</taxon>
    </lineage>
</organism>
<evidence type="ECO:0000313" key="1">
    <source>
        <dbReference type="EMBL" id="BES99025.1"/>
    </source>
</evidence>
<keyword evidence="2" id="KW-1185">Reference proteome</keyword>
<gene>
    <name evidence="1" type="ORF">NTJ_11837</name>
</gene>
<accession>A0ABN7B3P9</accession>
<proteinExistence type="predicted"/>
<dbReference type="EMBL" id="AP028918">
    <property type="protein sequence ID" value="BES99025.1"/>
    <property type="molecule type" value="Genomic_DNA"/>
</dbReference>
<reference evidence="1 2" key="1">
    <citation type="submission" date="2023-09" db="EMBL/GenBank/DDBJ databases">
        <title>Nesidiocoris tenuis whole genome shotgun sequence.</title>
        <authorList>
            <person name="Shibata T."/>
            <person name="Shimoda M."/>
            <person name="Kobayashi T."/>
            <person name="Uehara T."/>
        </authorList>
    </citation>
    <scope>NUCLEOTIDE SEQUENCE [LARGE SCALE GENOMIC DNA]</scope>
    <source>
        <strain evidence="1 2">Japan</strain>
    </source>
</reference>
<protein>
    <submittedName>
        <fullName evidence="1">Uncharacterized protein</fullName>
    </submittedName>
</protein>
<dbReference type="Proteomes" id="UP001307889">
    <property type="component" value="Chromosome 10"/>
</dbReference>
<evidence type="ECO:0000313" key="2">
    <source>
        <dbReference type="Proteomes" id="UP001307889"/>
    </source>
</evidence>
<name>A0ABN7B3P9_9HEMI</name>